<gene>
    <name evidence="1" type="ORF">BC624_10449</name>
    <name evidence="2" type="ORF">SAMN05443373_10349</name>
</gene>
<dbReference type="AlphaFoldDB" id="A0A1M5LCX5"/>
<sequence length="201" mass="23495">MKKLLFITILLLTINSFGQKQKELITGLTITNHEIVSENDTIIKVIYENEIINKKKPAYFINGKLTNESVLKTINPNEIETVNIKKENIEVENVKYYGKLYIITKSTYKPKFISLNNLKLKYTNIKDNSTIFKIDNEIINANYKNYLVDENYILRIIVEKFENENEKLNVNIINLTTKTTENIKKSKEIILRGKDKFALNK</sequence>
<reference evidence="1 4" key="3">
    <citation type="submission" date="2018-03" db="EMBL/GenBank/DDBJ databases">
        <title>Genomic Encyclopedia of Archaeal and Bacterial Type Strains, Phase II (KMG-II): from individual species to whole genera.</title>
        <authorList>
            <person name="Goeker M."/>
        </authorList>
    </citation>
    <scope>NUCLEOTIDE SEQUENCE [LARGE SCALE GENOMIC DNA]</scope>
    <source>
        <strain evidence="1 4">DSM 17797</strain>
    </source>
</reference>
<dbReference type="EMBL" id="FQWO01000003">
    <property type="protein sequence ID" value="SHG62964.1"/>
    <property type="molecule type" value="Genomic_DNA"/>
</dbReference>
<reference evidence="2" key="2">
    <citation type="submission" date="2016-11" db="EMBL/GenBank/DDBJ databases">
        <authorList>
            <person name="Jaros S."/>
            <person name="Januszkiewicz K."/>
            <person name="Wedrychowicz H."/>
        </authorList>
    </citation>
    <scope>NUCLEOTIDE SEQUENCE [LARGE SCALE GENOMIC DNA]</scope>
    <source>
        <strain evidence="2">DSM 19729</strain>
    </source>
</reference>
<keyword evidence="4" id="KW-1185">Reference proteome</keyword>
<dbReference type="SMR" id="A0A1M5LCX5"/>
<evidence type="ECO:0000313" key="1">
    <source>
        <dbReference type="EMBL" id="PRZ23940.1"/>
    </source>
</evidence>
<dbReference type="Proteomes" id="UP000237771">
    <property type="component" value="Unassembled WGS sequence"/>
</dbReference>
<name>A0A1M5LCX5_9FLAO</name>
<protein>
    <submittedName>
        <fullName evidence="2">Uncharacterized protein</fullName>
    </submittedName>
</protein>
<organism evidence="2 3">
    <name type="scientific">Flavobacterium granuli</name>
    <dbReference type="NCBI Taxonomy" id="280093"/>
    <lineage>
        <taxon>Bacteria</taxon>
        <taxon>Pseudomonadati</taxon>
        <taxon>Bacteroidota</taxon>
        <taxon>Flavobacteriia</taxon>
        <taxon>Flavobacteriales</taxon>
        <taxon>Flavobacteriaceae</taxon>
        <taxon>Flavobacterium</taxon>
    </lineage>
</organism>
<proteinExistence type="predicted"/>
<accession>A0A1M5LCX5</accession>
<evidence type="ECO:0000313" key="2">
    <source>
        <dbReference type="EMBL" id="SHG62964.1"/>
    </source>
</evidence>
<dbReference type="STRING" id="280093.SAMN05443373_10349"/>
<evidence type="ECO:0000313" key="3">
    <source>
        <dbReference type="Proteomes" id="UP000184384"/>
    </source>
</evidence>
<evidence type="ECO:0000313" key="4">
    <source>
        <dbReference type="Proteomes" id="UP000237771"/>
    </source>
</evidence>
<dbReference type="Proteomes" id="UP000184384">
    <property type="component" value="Unassembled WGS sequence"/>
</dbReference>
<dbReference type="RefSeq" id="WP_139256888.1">
    <property type="nucleotide sequence ID" value="NZ_FQWO01000003.1"/>
</dbReference>
<dbReference type="OrthoDB" id="705436at2"/>
<dbReference type="EMBL" id="PVUB01000004">
    <property type="protein sequence ID" value="PRZ23940.1"/>
    <property type="molecule type" value="Genomic_DNA"/>
</dbReference>
<reference evidence="3" key="1">
    <citation type="submission" date="2016-11" db="EMBL/GenBank/DDBJ databases">
        <authorList>
            <person name="Varghese N."/>
            <person name="Submissions S."/>
        </authorList>
    </citation>
    <scope>NUCLEOTIDE SEQUENCE [LARGE SCALE GENOMIC DNA]</scope>
    <source>
        <strain evidence="3">DSM 19729</strain>
    </source>
</reference>